<gene>
    <name evidence="3" type="ORF">SI8410_12016446</name>
</gene>
<dbReference type="Gene3D" id="3.30.559.10">
    <property type="entry name" value="Chloramphenicol acetyltransferase-like domain"/>
    <property type="match status" value="2"/>
</dbReference>
<dbReference type="Proteomes" id="UP000663760">
    <property type="component" value="Chromosome 12"/>
</dbReference>
<dbReference type="OrthoDB" id="683650at2759"/>
<evidence type="ECO:0000256" key="1">
    <source>
        <dbReference type="ARBA" id="ARBA00022679"/>
    </source>
</evidence>
<dbReference type="PANTHER" id="PTHR31625">
    <property type="match status" value="1"/>
</dbReference>
<organism evidence="3 4">
    <name type="scientific">Spirodela intermedia</name>
    <name type="common">Intermediate duckweed</name>
    <dbReference type="NCBI Taxonomy" id="51605"/>
    <lineage>
        <taxon>Eukaryota</taxon>
        <taxon>Viridiplantae</taxon>
        <taxon>Streptophyta</taxon>
        <taxon>Embryophyta</taxon>
        <taxon>Tracheophyta</taxon>
        <taxon>Spermatophyta</taxon>
        <taxon>Magnoliopsida</taxon>
        <taxon>Liliopsida</taxon>
        <taxon>Araceae</taxon>
        <taxon>Lemnoideae</taxon>
        <taxon>Spirodela</taxon>
    </lineage>
</organism>
<reference evidence="3" key="1">
    <citation type="submission" date="2020-02" db="EMBL/GenBank/DDBJ databases">
        <authorList>
            <person name="Scholz U."/>
            <person name="Mascher M."/>
            <person name="Fiebig A."/>
        </authorList>
    </citation>
    <scope>NUCLEOTIDE SEQUENCE</scope>
</reference>
<evidence type="ECO:0000256" key="2">
    <source>
        <dbReference type="ARBA" id="ARBA00023315"/>
    </source>
</evidence>
<keyword evidence="4" id="KW-1185">Reference proteome</keyword>
<protein>
    <submittedName>
        <fullName evidence="3">Uncharacterized protein</fullName>
    </submittedName>
</protein>
<proteinExistence type="predicted"/>
<dbReference type="GO" id="GO:0016747">
    <property type="term" value="F:acyltransferase activity, transferring groups other than amino-acyl groups"/>
    <property type="evidence" value="ECO:0007669"/>
    <property type="project" value="UniProtKB-ARBA"/>
</dbReference>
<keyword evidence="1" id="KW-0808">Transferase</keyword>
<evidence type="ECO:0000313" key="4">
    <source>
        <dbReference type="Proteomes" id="UP000663760"/>
    </source>
</evidence>
<dbReference type="AlphaFoldDB" id="A0A7I8L921"/>
<name>A0A7I8L921_SPIIN</name>
<dbReference type="EMBL" id="LR746275">
    <property type="protein sequence ID" value="CAA7405768.1"/>
    <property type="molecule type" value="Genomic_DNA"/>
</dbReference>
<sequence>MTKVRVLNVTCVLLSPHDGVPPEPVKLSFLDASWISFLPQERLLLFSTERPIPSLTLAGKFTHVDSTSDLVISFSGDGEDGVDYIWAEAEGIDFQLLTDDKHYDIESFLSLVLFLDASQLPAPVFSSPLELPSFLNRNSPSLLPMCSLIFAAYCRFHLDPPVEDRYFGNCIKPCEAVAKASELLAGGNEGFKAACAAVQKARWITNPFPRGLQMNRLVIVAGSPRFRVYDVDFGWGGARRVEMVSPDGNREAALLAARGGVQLSVSTSRLCMDALASSFVDGLQA</sequence>
<accession>A0A7I8L921</accession>
<evidence type="ECO:0000313" key="3">
    <source>
        <dbReference type="EMBL" id="CAA7405768.1"/>
    </source>
</evidence>
<dbReference type="InterPro" id="IPR023213">
    <property type="entry name" value="CAT-like_dom_sf"/>
</dbReference>
<keyword evidence="2" id="KW-0012">Acyltransferase</keyword>
<dbReference type="InterPro" id="IPR051504">
    <property type="entry name" value="Plant_metabolite_acyltrans"/>
</dbReference>